<dbReference type="EMBL" id="JANLCJ010000011">
    <property type="protein sequence ID" value="MCS5736095.1"/>
    <property type="molecule type" value="Genomic_DNA"/>
</dbReference>
<dbReference type="RefSeq" id="WP_259541840.1">
    <property type="nucleotide sequence ID" value="NZ_JANLCJ010000011.1"/>
</dbReference>
<dbReference type="PANTHER" id="PTHR42796:SF4">
    <property type="entry name" value="FUMARYLACETOACETATE HYDROLASE DOMAIN-CONTAINING PROTEIN 2A"/>
    <property type="match status" value="1"/>
</dbReference>
<dbReference type="InterPro" id="IPR018833">
    <property type="entry name" value="Rv2993c-like_N"/>
</dbReference>
<sequence>MRLARVRVSGGIRTAVVTDEAVLVLGPDAPTIDDLVRLGLEAALHLVEVLSPTAEAVDRAEVEWLAPLTRFNRDILCTGWNYSDHFFESLGKGGGQGPAELPEHPTFFTKGPGVVIGPHDPIAFDPALSSAWDYEAEIALVIGSPGRSLTAATAESHVFGYFVANDVSQRDLQRRHGGQWLKGKSIDGTMPIGPWITTSDEVDVAALSVSLTLSGVTLQNAPATAMAFPVGVLLEELSLGMTLQPGDVLLTGTPSGIGSAREPAVYLAAGDELVTRVHGLGELRNTVALTDLTSTTTNGTDAR</sequence>
<dbReference type="InterPro" id="IPR036663">
    <property type="entry name" value="Fumarylacetoacetase_C_sf"/>
</dbReference>
<dbReference type="GO" id="GO:0016787">
    <property type="term" value="F:hydrolase activity"/>
    <property type="evidence" value="ECO:0007669"/>
    <property type="project" value="UniProtKB-KW"/>
</dbReference>
<dbReference type="Pfam" id="PF10370">
    <property type="entry name" value="Rv2993c-like_N"/>
    <property type="match status" value="1"/>
</dbReference>
<evidence type="ECO:0000256" key="2">
    <source>
        <dbReference type="ARBA" id="ARBA00022723"/>
    </source>
</evidence>
<feature type="domain" description="Rv2993c-like N-terminal" evidence="4">
    <location>
        <begin position="1"/>
        <end position="67"/>
    </location>
</feature>
<evidence type="ECO:0000259" key="4">
    <source>
        <dbReference type="Pfam" id="PF10370"/>
    </source>
</evidence>
<name>A0ABT2H807_9MICO</name>
<accession>A0ABT2H807</accession>
<evidence type="ECO:0000313" key="6">
    <source>
        <dbReference type="Proteomes" id="UP001165586"/>
    </source>
</evidence>
<dbReference type="Gene3D" id="3.90.850.10">
    <property type="entry name" value="Fumarylacetoacetase-like, C-terminal domain"/>
    <property type="match status" value="1"/>
</dbReference>
<feature type="domain" description="Fumarylacetoacetase-like C-terminal" evidence="3">
    <location>
        <begin position="75"/>
        <end position="287"/>
    </location>
</feature>
<organism evidence="5 6">
    <name type="scientific">Herbiconiux daphne</name>
    <dbReference type="NCBI Taxonomy" id="2970914"/>
    <lineage>
        <taxon>Bacteria</taxon>
        <taxon>Bacillati</taxon>
        <taxon>Actinomycetota</taxon>
        <taxon>Actinomycetes</taxon>
        <taxon>Micrococcales</taxon>
        <taxon>Microbacteriaceae</taxon>
        <taxon>Herbiconiux</taxon>
    </lineage>
</organism>
<dbReference type="Proteomes" id="UP001165586">
    <property type="component" value="Unassembled WGS sequence"/>
</dbReference>
<keyword evidence="5" id="KW-0378">Hydrolase</keyword>
<keyword evidence="6" id="KW-1185">Reference proteome</keyword>
<comment type="similarity">
    <text evidence="1">Belongs to the FAH family.</text>
</comment>
<proteinExistence type="inferred from homology"/>
<dbReference type="Pfam" id="PF01557">
    <property type="entry name" value="FAA_hydrolase"/>
    <property type="match status" value="1"/>
</dbReference>
<protein>
    <submittedName>
        <fullName evidence="5">Fumarylacetoacetate hydrolase family protein</fullName>
    </submittedName>
</protein>
<evidence type="ECO:0000313" key="5">
    <source>
        <dbReference type="EMBL" id="MCS5736095.1"/>
    </source>
</evidence>
<dbReference type="InterPro" id="IPR051121">
    <property type="entry name" value="FAH"/>
</dbReference>
<keyword evidence="2" id="KW-0479">Metal-binding</keyword>
<reference evidence="5" key="1">
    <citation type="submission" date="2022-08" db="EMBL/GenBank/DDBJ databases">
        <authorList>
            <person name="Deng Y."/>
            <person name="Han X.-F."/>
            <person name="Zhang Y.-Q."/>
        </authorList>
    </citation>
    <scope>NUCLEOTIDE SEQUENCE</scope>
    <source>
        <strain evidence="5">CPCC 203386</strain>
    </source>
</reference>
<dbReference type="SUPFAM" id="SSF56529">
    <property type="entry name" value="FAH"/>
    <property type="match status" value="1"/>
</dbReference>
<gene>
    <name evidence="5" type="ORF">N1032_20340</name>
</gene>
<evidence type="ECO:0000259" key="3">
    <source>
        <dbReference type="Pfam" id="PF01557"/>
    </source>
</evidence>
<dbReference type="InterPro" id="IPR011234">
    <property type="entry name" value="Fumarylacetoacetase-like_C"/>
</dbReference>
<evidence type="ECO:0000256" key="1">
    <source>
        <dbReference type="ARBA" id="ARBA00010211"/>
    </source>
</evidence>
<dbReference type="PANTHER" id="PTHR42796">
    <property type="entry name" value="FUMARYLACETOACETATE HYDROLASE DOMAIN-CONTAINING PROTEIN 2A-RELATED"/>
    <property type="match status" value="1"/>
</dbReference>
<comment type="caution">
    <text evidence="5">The sequence shown here is derived from an EMBL/GenBank/DDBJ whole genome shotgun (WGS) entry which is preliminary data.</text>
</comment>